<keyword evidence="3" id="KW-1185">Reference proteome</keyword>
<evidence type="ECO:0000313" key="3">
    <source>
        <dbReference type="Proteomes" id="UP001320420"/>
    </source>
</evidence>
<reference evidence="2 3" key="1">
    <citation type="submission" date="2024-02" db="EMBL/GenBank/DDBJ databases">
        <title>De novo assembly and annotation of 12 fungi associated with fruit tree decline syndrome in Ontario, Canada.</title>
        <authorList>
            <person name="Sulman M."/>
            <person name="Ellouze W."/>
            <person name="Ilyukhin E."/>
        </authorList>
    </citation>
    <scope>NUCLEOTIDE SEQUENCE [LARGE SCALE GENOMIC DNA]</scope>
    <source>
        <strain evidence="2 3">M11/M66-122</strain>
    </source>
</reference>
<accession>A0AAN9URW4</accession>
<proteinExistence type="predicted"/>
<feature type="compositionally biased region" description="Polar residues" evidence="1">
    <location>
        <begin position="108"/>
        <end position="117"/>
    </location>
</feature>
<feature type="compositionally biased region" description="Basic and acidic residues" evidence="1">
    <location>
        <begin position="89"/>
        <end position="107"/>
    </location>
</feature>
<comment type="caution">
    <text evidence="2">The sequence shown here is derived from an EMBL/GenBank/DDBJ whole genome shotgun (WGS) entry which is preliminary data.</text>
</comment>
<sequence>MPDNKDWKPYTVPYTGGGASPSGTVFSSSPPEGRILASGGSGGGVLDPERNGSSSSSSSRPVGAEHQGPLPQAQVQTHLNLPAGTFSRAPDHPKSPATQKREAEQVRKSCSGQENLN</sequence>
<feature type="region of interest" description="Disordered" evidence="1">
    <location>
        <begin position="1"/>
        <end position="117"/>
    </location>
</feature>
<evidence type="ECO:0000256" key="1">
    <source>
        <dbReference type="SAM" id="MobiDB-lite"/>
    </source>
</evidence>
<evidence type="ECO:0000313" key="2">
    <source>
        <dbReference type="EMBL" id="KAK7754239.1"/>
    </source>
</evidence>
<dbReference type="Proteomes" id="UP001320420">
    <property type="component" value="Unassembled WGS sequence"/>
</dbReference>
<dbReference type="EMBL" id="JAKJXP020000022">
    <property type="protein sequence ID" value="KAK7754239.1"/>
    <property type="molecule type" value="Genomic_DNA"/>
</dbReference>
<dbReference type="AlphaFoldDB" id="A0AAN9URW4"/>
<name>A0AAN9URW4_9PEZI</name>
<gene>
    <name evidence="2" type="ORF">SLS62_003817</name>
</gene>
<feature type="compositionally biased region" description="Polar residues" evidence="1">
    <location>
        <begin position="21"/>
        <end position="30"/>
    </location>
</feature>
<protein>
    <submittedName>
        <fullName evidence="2">Uncharacterized protein</fullName>
    </submittedName>
</protein>
<organism evidence="2 3">
    <name type="scientific">Diatrype stigma</name>
    <dbReference type="NCBI Taxonomy" id="117547"/>
    <lineage>
        <taxon>Eukaryota</taxon>
        <taxon>Fungi</taxon>
        <taxon>Dikarya</taxon>
        <taxon>Ascomycota</taxon>
        <taxon>Pezizomycotina</taxon>
        <taxon>Sordariomycetes</taxon>
        <taxon>Xylariomycetidae</taxon>
        <taxon>Xylariales</taxon>
        <taxon>Diatrypaceae</taxon>
        <taxon>Diatrype</taxon>
    </lineage>
</organism>